<dbReference type="AlphaFoldDB" id="A0A166IYD0"/>
<name>A0A166IYD0_9AGAM</name>
<organism evidence="2 3">
    <name type="scientific">Sistotremastrum suecicum HHB10207 ss-3</name>
    <dbReference type="NCBI Taxonomy" id="1314776"/>
    <lineage>
        <taxon>Eukaryota</taxon>
        <taxon>Fungi</taxon>
        <taxon>Dikarya</taxon>
        <taxon>Basidiomycota</taxon>
        <taxon>Agaricomycotina</taxon>
        <taxon>Agaricomycetes</taxon>
        <taxon>Sistotremastrales</taxon>
        <taxon>Sistotremastraceae</taxon>
        <taxon>Sistotremastrum</taxon>
    </lineage>
</organism>
<feature type="region of interest" description="Disordered" evidence="1">
    <location>
        <begin position="45"/>
        <end position="68"/>
    </location>
</feature>
<evidence type="ECO:0000313" key="3">
    <source>
        <dbReference type="Proteomes" id="UP000076798"/>
    </source>
</evidence>
<keyword evidence="3" id="KW-1185">Reference proteome</keyword>
<dbReference type="Proteomes" id="UP000076798">
    <property type="component" value="Unassembled WGS sequence"/>
</dbReference>
<reference evidence="2 3" key="1">
    <citation type="journal article" date="2016" name="Mol. Biol. Evol.">
        <title>Comparative Genomics of Early-Diverging Mushroom-Forming Fungi Provides Insights into the Origins of Lignocellulose Decay Capabilities.</title>
        <authorList>
            <person name="Nagy L.G."/>
            <person name="Riley R."/>
            <person name="Tritt A."/>
            <person name="Adam C."/>
            <person name="Daum C."/>
            <person name="Floudas D."/>
            <person name="Sun H."/>
            <person name="Yadav J.S."/>
            <person name="Pangilinan J."/>
            <person name="Larsson K.H."/>
            <person name="Matsuura K."/>
            <person name="Barry K."/>
            <person name="Labutti K."/>
            <person name="Kuo R."/>
            <person name="Ohm R.A."/>
            <person name="Bhattacharya S.S."/>
            <person name="Shirouzu T."/>
            <person name="Yoshinaga Y."/>
            <person name="Martin F.M."/>
            <person name="Grigoriev I.V."/>
            <person name="Hibbett D.S."/>
        </authorList>
    </citation>
    <scope>NUCLEOTIDE SEQUENCE [LARGE SCALE GENOMIC DNA]</scope>
    <source>
        <strain evidence="2 3">HHB10207 ss-3</strain>
    </source>
</reference>
<evidence type="ECO:0000313" key="2">
    <source>
        <dbReference type="EMBL" id="KZT44198.1"/>
    </source>
</evidence>
<sequence length="90" mass="9519">MRSLMSPGSRSSLISLLAIGAGTIHCGYISTRLVHHALSQSIYREPVGSSHGTQTLQRPTSPSHQSSLAFCSGEEAPMKALYPADDSGSF</sequence>
<accession>A0A166IYD0</accession>
<evidence type="ECO:0000256" key="1">
    <source>
        <dbReference type="SAM" id="MobiDB-lite"/>
    </source>
</evidence>
<protein>
    <submittedName>
        <fullName evidence="2">Uncharacterized protein</fullName>
    </submittedName>
</protein>
<proteinExistence type="predicted"/>
<gene>
    <name evidence="2" type="ORF">SISSUDRAFT_1039477</name>
</gene>
<dbReference type="EMBL" id="KV428005">
    <property type="protein sequence ID" value="KZT44198.1"/>
    <property type="molecule type" value="Genomic_DNA"/>
</dbReference>
<feature type="compositionally biased region" description="Polar residues" evidence="1">
    <location>
        <begin position="50"/>
        <end position="68"/>
    </location>
</feature>